<dbReference type="SUPFAM" id="SSF56112">
    <property type="entry name" value="Protein kinase-like (PK-like)"/>
    <property type="match status" value="1"/>
</dbReference>
<organism evidence="8">
    <name type="scientific">Tuwongella immobilis</name>
    <dbReference type="NCBI Taxonomy" id="692036"/>
    <lineage>
        <taxon>Bacteria</taxon>
        <taxon>Pseudomonadati</taxon>
        <taxon>Planctomycetota</taxon>
        <taxon>Planctomycetia</taxon>
        <taxon>Gemmatales</taxon>
        <taxon>Gemmataceae</taxon>
        <taxon>Tuwongella</taxon>
    </lineage>
</organism>
<dbReference type="InterPro" id="IPR000719">
    <property type="entry name" value="Prot_kinase_dom"/>
</dbReference>
<evidence type="ECO:0000256" key="1">
    <source>
        <dbReference type="ARBA" id="ARBA00022679"/>
    </source>
</evidence>
<dbReference type="SMART" id="SM00220">
    <property type="entry name" value="S_TKc"/>
    <property type="match status" value="1"/>
</dbReference>
<evidence type="ECO:0000256" key="3">
    <source>
        <dbReference type="ARBA" id="ARBA00022777"/>
    </source>
</evidence>
<dbReference type="GO" id="GO:0005524">
    <property type="term" value="F:ATP binding"/>
    <property type="evidence" value="ECO:0007669"/>
    <property type="project" value="UniProtKB-UniRule"/>
</dbReference>
<dbReference type="CDD" id="cd14014">
    <property type="entry name" value="STKc_PknB_like"/>
    <property type="match status" value="1"/>
</dbReference>
<dbReference type="Gene3D" id="1.10.510.10">
    <property type="entry name" value="Transferase(Phosphotransferase) domain 1"/>
    <property type="match status" value="1"/>
</dbReference>
<accession>A0A6C2YTA1</accession>
<dbReference type="PANTHER" id="PTHR43289">
    <property type="entry name" value="MITOGEN-ACTIVATED PROTEIN KINASE KINASE KINASE 20-RELATED"/>
    <property type="match status" value="1"/>
</dbReference>
<dbReference type="InterPro" id="IPR011009">
    <property type="entry name" value="Kinase-like_dom_sf"/>
</dbReference>
<sequence>MLPTSSRSIDQAGTPTSRPRTIPAIGERWGRYLMLNEIGRGSSSIVFQAVHLELQRNVAIKIPLTEDPTQRQLYADHFRMEARLMALVDHPHVVRIHDFEEHGDWPYLVMEYIKGVTLDDLLRQSGRMRWDNALRMIRQVTLGLHAIARVGLVHRDVKPANILIGRDGAIKLTDLGLALNRNHARDPECDDDAPIGTAAYMAPEQANPHSDIDSRADIYSLGVVFYHVLAGHMPYHAISSKEMIRLHRESEPPPLEYAAPEIPDSIVKLVRRMMAKNPAERPPTLDALWVEIRKLEARLTQPASPVNPLDGPLAV</sequence>
<dbReference type="EMBL" id="LR586016">
    <property type="protein sequence ID" value="VIP04634.1"/>
    <property type="molecule type" value="Genomic_DNA"/>
</dbReference>
<keyword evidence="4 5" id="KW-0067">ATP-binding</keyword>
<protein>
    <recommendedName>
        <fullName evidence="7">Protein kinase domain-containing protein</fullName>
    </recommendedName>
</protein>
<evidence type="ECO:0000256" key="2">
    <source>
        <dbReference type="ARBA" id="ARBA00022741"/>
    </source>
</evidence>
<dbReference type="Gene3D" id="3.30.200.20">
    <property type="entry name" value="Phosphorylase Kinase, domain 1"/>
    <property type="match status" value="1"/>
</dbReference>
<evidence type="ECO:0000256" key="4">
    <source>
        <dbReference type="ARBA" id="ARBA00022840"/>
    </source>
</evidence>
<dbReference type="Pfam" id="PF00069">
    <property type="entry name" value="Pkinase"/>
    <property type="match status" value="1"/>
</dbReference>
<feature type="domain" description="Protein kinase" evidence="7">
    <location>
        <begin position="32"/>
        <end position="299"/>
    </location>
</feature>
<dbReference type="InterPro" id="IPR017441">
    <property type="entry name" value="Protein_kinase_ATP_BS"/>
</dbReference>
<dbReference type="GO" id="GO:0004674">
    <property type="term" value="F:protein serine/threonine kinase activity"/>
    <property type="evidence" value="ECO:0007669"/>
    <property type="project" value="UniProtKB-KW"/>
</dbReference>
<dbReference type="PROSITE" id="PS00108">
    <property type="entry name" value="PROTEIN_KINASE_ST"/>
    <property type="match status" value="1"/>
</dbReference>
<feature type="region of interest" description="Disordered" evidence="6">
    <location>
        <begin position="1"/>
        <end position="22"/>
    </location>
</feature>
<evidence type="ECO:0000256" key="5">
    <source>
        <dbReference type="PROSITE-ProRule" id="PRU10141"/>
    </source>
</evidence>
<dbReference type="EMBL" id="LR593887">
    <property type="protein sequence ID" value="VTS06629.1"/>
    <property type="molecule type" value="Genomic_DNA"/>
</dbReference>
<feature type="binding site" evidence="5">
    <location>
        <position position="61"/>
    </location>
    <ligand>
        <name>ATP</name>
        <dbReference type="ChEBI" id="CHEBI:30616"/>
    </ligand>
</feature>
<dbReference type="AlphaFoldDB" id="A0A6C2YTA1"/>
<evidence type="ECO:0000259" key="7">
    <source>
        <dbReference type="PROSITE" id="PS50011"/>
    </source>
</evidence>
<evidence type="ECO:0000313" key="8">
    <source>
        <dbReference type="EMBL" id="VIP04634.1"/>
    </source>
</evidence>
<dbReference type="PROSITE" id="PS50011">
    <property type="entry name" value="PROTEIN_KINASE_DOM"/>
    <property type="match status" value="1"/>
</dbReference>
<dbReference type="PROSITE" id="PS00107">
    <property type="entry name" value="PROTEIN_KINASE_ATP"/>
    <property type="match status" value="1"/>
</dbReference>
<dbReference type="PANTHER" id="PTHR43289:SF6">
    <property type="entry name" value="SERINE_THREONINE-PROTEIN KINASE NEKL-3"/>
    <property type="match status" value="1"/>
</dbReference>
<evidence type="ECO:0000256" key="6">
    <source>
        <dbReference type="SAM" id="MobiDB-lite"/>
    </source>
</evidence>
<name>A0A6C2YTA1_9BACT</name>
<dbReference type="InParanoid" id="A0A6C2YTA1"/>
<keyword evidence="3 8" id="KW-0418">Kinase</keyword>
<feature type="compositionally biased region" description="Polar residues" evidence="6">
    <location>
        <begin position="1"/>
        <end position="19"/>
    </location>
</feature>
<evidence type="ECO:0000313" key="9">
    <source>
        <dbReference type="Proteomes" id="UP000464378"/>
    </source>
</evidence>
<proteinExistence type="predicted"/>
<dbReference type="InterPro" id="IPR008271">
    <property type="entry name" value="Ser/Thr_kinase_AS"/>
</dbReference>
<keyword evidence="8" id="KW-0723">Serine/threonine-protein kinase</keyword>
<dbReference type="Proteomes" id="UP000464378">
    <property type="component" value="Chromosome"/>
</dbReference>
<keyword evidence="2 5" id="KW-0547">Nucleotide-binding</keyword>
<gene>
    <name evidence="8" type="ORF">GMBLW1_45590</name>
</gene>
<keyword evidence="1" id="KW-0808">Transferase</keyword>
<dbReference type="KEGG" id="tim:GMBLW1_45590"/>
<reference evidence="8" key="1">
    <citation type="submission" date="2019-04" db="EMBL/GenBank/DDBJ databases">
        <authorList>
            <consortium name="Science for Life Laboratories"/>
        </authorList>
    </citation>
    <scope>NUCLEOTIDE SEQUENCE</scope>
    <source>
        <strain evidence="8">MBLW1</strain>
    </source>
</reference>
<keyword evidence="9" id="KW-1185">Reference proteome</keyword>